<sequence length="50" mass="6009">MALATQRIERNNLTLHTHIKRLARKTICFSRSLEIHEKVIGSFIEKYMFY</sequence>
<proteinExistence type="predicted"/>
<reference evidence="1 2" key="1">
    <citation type="journal article" date="2012" name="J. Bacteriol.">
        <title>Draft Genome Sequences of the Diarrheagenic Escherichia coli Collection.</title>
        <authorList>
            <person name="Hazen T.H."/>
            <person name="Sahl J.W."/>
            <person name="Redman J.C."/>
            <person name="Morris C.R."/>
            <person name="Daugherty S.C."/>
            <person name="Chibucos M.C."/>
            <person name="Sengamalay N.A."/>
            <person name="Fraser-Liggett C.M."/>
            <person name="Steinsland H."/>
            <person name="Whittam T.S."/>
            <person name="Whittam B."/>
            <person name="Manning S.D."/>
            <person name="Rasko D.A."/>
        </authorList>
    </citation>
    <scope>NUCLEOTIDE SEQUENCE [LARGE SCALE GENOMIC DNA]</scope>
    <source>
        <strain evidence="1 2">DEC2D</strain>
    </source>
</reference>
<dbReference type="GO" id="GO:0006313">
    <property type="term" value="P:DNA transposition"/>
    <property type="evidence" value="ECO:0007669"/>
    <property type="project" value="InterPro"/>
</dbReference>
<comment type="caution">
    <text evidence="1">The sequence shown here is derived from an EMBL/GenBank/DDBJ whole genome shotgun (WGS) entry which is preliminary data.</text>
</comment>
<dbReference type="Pfam" id="PF03400">
    <property type="entry name" value="DDE_Tnp_IS1"/>
    <property type="match status" value="1"/>
</dbReference>
<protein>
    <submittedName>
        <fullName evidence="1">Putative transposase</fullName>
    </submittedName>
</protein>
<dbReference type="GO" id="GO:0003677">
    <property type="term" value="F:DNA binding"/>
    <property type="evidence" value="ECO:0007669"/>
    <property type="project" value="InterPro"/>
</dbReference>
<dbReference type="InterPro" id="IPR005063">
    <property type="entry name" value="Transposase_27"/>
</dbReference>
<accession>A0A828U8D1</accession>
<evidence type="ECO:0000313" key="2">
    <source>
        <dbReference type="Proteomes" id="UP000005272"/>
    </source>
</evidence>
<gene>
    <name evidence="1" type="ORF">ECDEC2D_5113</name>
</gene>
<organism evidence="1 2">
    <name type="scientific">Escherichia coli DEC2D</name>
    <dbReference type="NCBI Taxonomy" id="868141"/>
    <lineage>
        <taxon>Bacteria</taxon>
        <taxon>Pseudomonadati</taxon>
        <taxon>Pseudomonadota</taxon>
        <taxon>Gammaproteobacteria</taxon>
        <taxon>Enterobacterales</taxon>
        <taxon>Enterobacteriaceae</taxon>
        <taxon>Escherichia</taxon>
    </lineage>
</organism>
<dbReference type="AlphaFoldDB" id="A0A828U8D1"/>
<dbReference type="EMBL" id="AIFC01000001">
    <property type="protein sequence ID" value="EHU50425.1"/>
    <property type="molecule type" value="Genomic_DNA"/>
</dbReference>
<name>A0A828U8D1_ECOLX</name>
<evidence type="ECO:0000313" key="1">
    <source>
        <dbReference type="EMBL" id="EHU50425.1"/>
    </source>
</evidence>
<dbReference type="GO" id="GO:0004803">
    <property type="term" value="F:transposase activity"/>
    <property type="evidence" value="ECO:0007669"/>
    <property type="project" value="InterPro"/>
</dbReference>
<dbReference type="Proteomes" id="UP000005272">
    <property type="component" value="Unassembled WGS sequence"/>
</dbReference>